<organism evidence="2 3">
    <name type="scientific">Mycteria americana</name>
    <name type="common">Wood stork</name>
    <dbReference type="NCBI Taxonomy" id="33587"/>
    <lineage>
        <taxon>Eukaryota</taxon>
        <taxon>Metazoa</taxon>
        <taxon>Chordata</taxon>
        <taxon>Craniata</taxon>
        <taxon>Vertebrata</taxon>
        <taxon>Euteleostomi</taxon>
        <taxon>Archelosauria</taxon>
        <taxon>Archosauria</taxon>
        <taxon>Dinosauria</taxon>
        <taxon>Saurischia</taxon>
        <taxon>Theropoda</taxon>
        <taxon>Coelurosauria</taxon>
        <taxon>Aves</taxon>
        <taxon>Neognathae</taxon>
        <taxon>Neoaves</taxon>
        <taxon>Aequornithes</taxon>
        <taxon>Ciconiiformes</taxon>
        <taxon>Ciconiidae</taxon>
        <taxon>Mycteria</taxon>
    </lineage>
</organism>
<feature type="compositionally biased region" description="Polar residues" evidence="1">
    <location>
        <begin position="48"/>
        <end position="63"/>
    </location>
</feature>
<feature type="compositionally biased region" description="Polar residues" evidence="1">
    <location>
        <begin position="171"/>
        <end position="182"/>
    </location>
</feature>
<evidence type="ECO:0000313" key="3">
    <source>
        <dbReference type="Proteomes" id="UP001333110"/>
    </source>
</evidence>
<keyword evidence="3" id="KW-1185">Reference proteome</keyword>
<feature type="region of interest" description="Disordered" evidence="1">
    <location>
        <begin position="157"/>
        <end position="228"/>
    </location>
</feature>
<dbReference type="EMBL" id="JAUNZN010000001">
    <property type="protein sequence ID" value="KAK4831746.1"/>
    <property type="molecule type" value="Genomic_DNA"/>
</dbReference>
<dbReference type="Proteomes" id="UP001333110">
    <property type="component" value="Unassembled WGS sequence"/>
</dbReference>
<protein>
    <submittedName>
        <fullName evidence="2">Uncharacterized protein</fullName>
    </submittedName>
</protein>
<evidence type="ECO:0000256" key="1">
    <source>
        <dbReference type="SAM" id="MobiDB-lite"/>
    </source>
</evidence>
<feature type="region of interest" description="Disordered" evidence="1">
    <location>
        <begin position="39"/>
        <end position="65"/>
    </location>
</feature>
<comment type="caution">
    <text evidence="2">The sequence shown here is derived from an EMBL/GenBank/DDBJ whole genome shotgun (WGS) entry which is preliminary data.</text>
</comment>
<gene>
    <name evidence="2" type="ORF">QYF61_018944</name>
</gene>
<name>A0AAN7NVM9_MYCAM</name>
<sequence>MSQQYAATATKANWILAASPGALLAERDVIIPLYSPLHGEEEGDSVTDLEQSPSSEIQRGTTSKKQDPCLIQEMREDPESVEHVKGHEAMVAPAKGRATQTTSEVAVAAVHHQRHRDCMSATSFANLDPDSPTGTKSSSYWGTTFNGSLSCDSLYRTTSSPDNSGWKGPQEVSSPTFCSEQGTGEAAATSPPKATSFSKLNKPSSLSISSKGKCSSPNQLRGPLLNSL</sequence>
<dbReference type="AlphaFoldDB" id="A0AAN7NVM9"/>
<reference evidence="2 3" key="1">
    <citation type="journal article" date="2023" name="J. Hered.">
        <title>Chromosome-level genome of the wood stork (Mycteria americana) provides insight into avian chromosome evolution.</title>
        <authorList>
            <person name="Flamio R. Jr."/>
            <person name="Ramstad K.M."/>
        </authorList>
    </citation>
    <scope>NUCLEOTIDE SEQUENCE [LARGE SCALE GENOMIC DNA]</scope>
    <source>
        <strain evidence="2">JAX WOST 10</strain>
    </source>
</reference>
<proteinExistence type="predicted"/>
<feature type="compositionally biased region" description="Low complexity" evidence="1">
    <location>
        <begin position="198"/>
        <end position="218"/>
    </location>
</feature>
<evidence type="ECO:0000313" key="2">
    <source>
        <dbReference type="EMBL" id="KAK4831746.1"/>
    </source>
</evidence>
<accession>A0AAN7NVM9</accession>